<dbReference type="AlphaFoldDB" id="A0A1I1RT88"/>
<keyword evidence="2" id="KW-1185">Reference proteome</keyword>
<protein>
    <submittedName>
        <fullName evidence="1">Uncharacterized protein</fullName>
    </submittedName>
</protein>
<evidence type="ECO:0000313" key="2">
    <source>
        <dbReference type="Proteomes" id="UP000198862"/>
    </source>
</evidence>
<gene>
    <name evidence="1" type="ORF">SAMN02745724_04272</name>
</gene>
<reference evidence="1 2" key="1">
    <citation type="submission" date="2016-10" db="EMBL/GenBank/DDBJ databases">
        <authorList>
            <person name="de Groot N.N."/>
        </authorList>
    </citation>
    <scope>NUCLEOTIDE SEQUENCE [LARGE SCALE GENOMIC DNA]</scope>
    <source>
        <strain evidence="1 2">DSM 6059</strain>
    </source>
</reference>
<accession>A0A1I1RT88</accession>
<dbReference type="Proteomes" id="UP000198862">
    <property type="component" value="Unassembled WGS sequence"/>
</dbReference>
<sequence length="67" mass="7313">MKLNLNKKKLKNLSKDAQILPNDMTPQVGAGFRESAQSPCRWTHVYVCGPSQAPIGCDASKHVTVCT</sequence>
<name>A0A1I1RT88_9GAMM</name>
<dbReference type="EMBL" id="FOLO01000050">
    <property type="protein sequence ID" value="SFD34833.1"/>
    <property type="molecule type" value="Genomic_DNA"/>
</dbReference>
<dbReference type="RefSeq" id="WP_091989503.1">
    <property type="nucleotide sequence ID" value="NZ_FOLO01000050.1"/>
</dbReference>
<evidence type="ECO:0000313" key="1">
    <source>
        <dbReference type="EMBL" id="SFD34833.1"/>
    </source>
</evidence>
<proteinExistence type="predicted"/>
<organism evidence="1 2">
    <name type="scientific">Pseudoalteromonas denitrificans DSM 6059</name>
    <dbReference type="NCBI Taxonomy" id="1123010"/>
    <lineage>
        <taxon>Bacteria</taxon>
        <taxon>Pseudomonadati</taxon>
        <taxon>Pseudomonadota</taxon>
        <taxon>Gammaproteobacteria</taxon>
        <taxon>Alteromonadales</taxon>
        <taxon>Pseudoalteromonadaceae</taxon>
        <taxon>Pseudoalteromonas</taxon>
    </lineage>
</organism>